<evidence type="ECO:0000256" key="1">
    <source>
        <dbReference type="SAM" id="SignalP"/>
    </source>
</evidence>
<organism evidence="2 3">
    <name type="scientific">Brevundimonas nasdae</name>
    <dbReference type="NCBI Taxonomy" id="172043"/>
    <lineage>
        <taxon>Bacteria</taxon>
        <taxon>Pseudomonadati</taxon>
        <taxon>Pseudomonadota</taxon>
        <taxon>Alphaproteobacteria</taxon>
        <taxon>Caulobacterales</taxon>
        <taxon>Caulobacteraceae</taxon>
        <taxon>Brevundimonas</taxon>
    </lineage>
</organism>
<keyword evidence="3" id="KW-1185">Reference proteome</keyword>
<feature type="signal peptide" evidence="1">
    <location>
        <begin position="1"/>
        <end position="26"/>
    </location>
</feature>
<accession>A0ABX8TNX5</accession>
<keyword evidence="1" id="KW-0732">Signal</keyword>
<evidence type="ECO:0000313" key="3">
    <source>
        <dbReference type="Proteomes" id="UP000824334"/>
    </source>
</evidence>
<proteinExistence type="predicted"/>
<protein>
    <recommendedName>
        <fullName evidence="4">Alpha/beta hydrolase</fullName>
    </recommendedName>
</protein>
<reference evidence="2 3" key="1">
    <citation type="submission" date="2021-07" db="EMBL/GenBank/DDBJ databases">
        <title>Isolation and characterization of bacteria from a gold mining with a capacity of golden bioaccumulation.</title>
        <authorList>
            <person name="Yang X.J."/>
        </authorList>
    </citation>
    <scope>NUCLEOTIDE SEQUENCE [LARGE SCALE GENOMIC DNA]</scope>
    <source>
        <strain evidence="2 3">Au29</strain>
    </source>
</reference>
<name>A0ABX8TNX5_9CAUL</name>
<dbReference type="EMBL" id="CP080034">
    <property type="protein sequence ID" value="QYC11837.1"/>
    <property type="molecule type" value="Genomic_DNA"/>
</dbReference>
<dbReference type="Proteomes" id="UP000824334">
    <property type="component" value="Chromosome"/>
</dbReference>
<evidence type="ECO:0000313" key="2">
    <source>
        <dbReference type="EMBL" id="QYC11837.1"/>
    </source>
</evidence>
<evidence type="ECO:0008006" key="4">
    <source>
        <dbReference type="Google" id="ProtNLM"/>
    </source>
</evidence>
<feature type="chain" id="PRO_5046641609" description="Alpha/beta hydrolase" evidence="1">
    <location>
        <begin position="27"/>
        <end position="456"/>
    </location>
</feature>
<dbReference type="RefSeq" id="WP_219354346.1">
    <property type="nucleotide sequence ID" value="NZ_CP080034.1"/>
</dbReference>
<sequence>MTVRHDWLRLAVLGAAFVFAPGAAFAQSTAPQRIAGQGDAIPTASTAPSPAEAACPDTLPQGTRCWSGQAAKGGFYWIAVPQNWNGTLIVHAHGGPRTSAPRIDDPLEDLNRFSMTVKEGFAWAGSTYRRGGYGVRMAAEDTNDLRQLFWDQFGRPRRTLLHGQSWGGNVAAKAAELYARDAEGKVVWDGVVLTSGVLAGGTHAYGFRADLRAVYQHYCNNHPQPNEPQYPLWQGLPEGSRLTRAQLAERVKTCTGVGLPQAQRSVIQKRNLADILAVTGVEEDQLVGHLAWGTFLFRDMVQRRLGGLNPFSNAGTVYAGSHDDAALNAGVQRFSADPMALARLGYDADLSGMIVAPTLTIHGKYDPTAFVWHEAVYRDHVAAAGRSDLLVQTFTNETSHSALHAPEYVAIFEAMMDWVDNDNKPSPASVATLCEAAKGRYDQACAFDVDFVPAAP</sequence>
<dbReference type="GeneID" id="94375159"/>
<gene>
    <name evidence="2" type="ORF">KWG56_07770</name>
</gene>